<dbReference type="EMBL" id="DVON01000057">
    <property type="protein sequence ID" value="HIV12075.1"/>
    <property type="molecule type" value="Genomic_DNA"/>
</dbReference>
<dbReference type="Proteomes" id="UP000886723">
    <property type="component" value="Unassembled WGS sequence"/>
</dbReference>
<accession>A0A9D1NSM9</accession>
<dbReference type="InterPro" id="IPR052165">
    <property type="entry name" value="Membrane_assoc_protease"/>
</dbReference>
<evidence type="ECO:0000256" key="2">
    <source>
        <dbReference type="ARBA" id="ARBA00022692"/>
    </source>
</evidence>
<proteinExistence type="predicted"/>
<evidence type="ECO:0000313" key="8">
    <source>
        <dbReference type="Proteomes" id="UP000886723"/>
    </source>
</evidence>
<gene>
    <name evidence="7" type="ORF">IAA63_02905</name>
</gene>
<keyword evidence="4 5" id="KW-0472">Membrane</keyword>
<comment type="subcellular location">
    <subcellularLocation>
        <location evidence="1">Membrane</location>
        <topology evidence="1">Multi-pass membrane protein</topology>
    </subcellularLocation>
</comment>
<comment type="caution">
    <text evidence="7">The sequence shown here is derived from an EMBL/GenBank/DDBJ whole genome shotgun (WGS) entry which is preliminary data.</text>
</comment>
<evidence type="ECO:0000313" key="7">
    <source>
        <dbReference type="EMBL" id="HIV12075.1"/>
    </source>
</evidence>
<dbReference type="GO" id="GO:0005886">
    <property type="term" value="C:plasma membrane"/>
    <property type="evidence" value="ECO:0007669"/>
    <property type="project" value="TreeGrafter"/>
</dbReference>
<evidence type="ECO:0000256" key="1">
    <source>
        <dbReference type="ARBA" id="ARBA00004141"/>
    </source>
</evidence>
<evidence type="ECO:0000259" key="6">
    <source>
        <dbReference type="Pfam" id="PF01957"/>
    </source>
</evidence>
<dbReference type="InterPro" id="IPR002810">
    <property type="entry name" value="NfeD-like_C"/>
</dbReference>
<dbReference type="Gene3D" id="2.40.50.140">
    <property type="entry name" value="Nucleic acid-binding proteins"/>
    <property type="match status" value="1"/>
</dbReference>
<name>A0A9D1NSM9_9FIRM</name>
<keyword evidence="3 5" id="KW-1133">Transmembrane helix</keyword>
<evidence type="ECO:0000256" key="4">
    <source>
        <dbReference type="ARBA" id="ARBA00023136"/>
    </source>
</evidence>
<evidence type="ECO:0000256" key="5">
    <source>
        <dbReference type="SAM" id="Phobius"/>
    </source>
</evidence>
<dbReference type="InterPro" id="IPR012340">
    <property type="entry name" value="NA-bd_OB-fold"/>
</dbReference>
<organism evidence="7 8">
    <name type="scientific">Candidatus Pullilachnospira stercoravium</name>
    <dbReference type="NCBI Taxonomy" id="2840913"/>
    <lineage>
        <taxon>Bacteria</taxon>
        <taxon>Bacillati</taxon>
        <taxon>Bacillota</taxon>
        <taxon>Clostridia</taxon>
        <taxon>Lachnospirales</taxon>
        <taxon>Lachnospiraceae</taxon>
        <taxon>Lachnospiraceae incertae sedis</taxon>
        <taxon>Candidatus Pullilachnospira</taxon>
    </lineage>
</organism>
<reference evidence="7" key="1">
    <citation type="submission" date="2020-10" db="EMBL/GenBank/DDBJ databases">
        <authorList>
            <person name="Gilroy R."/>
        </authorList>
    </citation>
    <scope>NUCLEOTIDE SEQUENCE</scope>
    <source>
        <strain evidence="7">ChiBcec2-4451</strain>
    </source>
</reference>
<feature type="domain" description="NfeD-like C-terminal" evidence="6">
    <location>
        <begin position="80"/>
        <end position="141"/>
    </location>
</feature>
<evidence type="ECO:0000256" key="3">
    <source>
        <dbReference type="ARBA" id="ARBA00022989"/>
    </source>
</evidence>
<protein>
    <submittedName>
        <fullName evidence="7">NfeD family protein</fullName>
    </submittedName>
</protein>
<dbReference type="PANTHER" id="PTHR33507:SF3">
    <property type="entry name" value="INNER MEMBRANE PROTEIN YBBJ"/>
    <property type="match status" value="1"/>
</dbReference>
<sequence length="142" mass="15285">MDAIIWLGIVIVLIIIEIVTLGLTTIWFAGGALAACIAALLGAALPIQAALFLAVSVLLLLFTRPLAVRYLNRNRTLTNVESMIGRQGVVLEAIDNLREQGQVRIGGLEWMARAAEDTDKIPEGTAVEVVKIDGVKAIVKRK</sequence>
<dbReference type="PANTHER" id="PTHR33507">
    <property type="entry name" value="INNER MEMBRANE PROTEIN YBBJ"/>
    <property type="match status" value="1"/>
</dbReference>
<dbReference type="Pfam" id="PF01957">
    <property type="entry name" value="NfeD"/>
    <property type="match status" value="1"/>
</dbReference>
<dbReference type="AlphaFoldDB" id="A0A9D1NSM9"/>
<feature type="transmembrane region" description="Helical" evidence="5">
    <location>
        <begin position="32"/>
        <end position="62"/>
    </location>
</feature>
<keyword evidence="2 5" id="KW-0812">Transmembrane</keyword>
<reference evidence="7" key="2">
    <citation type="journal article" date="2021" name="PeerJ">
        <title>Extensive microbial diversity within the chicken gut microbiome revealed by metagenomics and culture.</title>
        <authorList>
            <person name="Gilroy R."/>
            <person name="Ravi A."/>
            <person name="Getino M."/>
            <person name="Pursley I."/>
            <person name="Horton D.L."/>
            <person name="Alikhan N.F."/>
            <person name="Baker D."/>
            <person name="Gharbi K."/>
            <person name="Hall N."/>
            <person name="Watson M."/>
            <person name="Adriaenssens E.M."/>
            <person name="Foster-Nyarko E."/>
            <person name="Jarju S."/>
            <person name="Secka A."/>
            <person name="Antonio M."/>
            <person name="Oren A."/>
            <person name="Chaudhuri R.R."/>
            <person name="La Ragione R."/>
            <person name="Hildebrand F."/>
            <person name="Pallen M.J."/>
        </authorList>
    </citation>
    <scope>NUCLEOTIDE SEQUENCE</scope>
    <source>
        <strain evidence="7">ChiBcec2-4451</strain>
    </source>
</reference>
<feature type="transmembrane region" description="Helical" evidence="5">
    <location>
        <begin position="5"/>
        <end position="26"/>
    </location>
</feature>
<dbReference type="SUPFAM" id="SSF141322">
    <property type="entry name" value="NfeD domain-like"/>
    <property type="match status" value="1"/>
</dbReference>